<reference evidence="1" key="2">
    <citation type="submission" date="2016-01" db="EMBL/GenBank/DDBJ databases">
        <authorList>
            <person name="Oliw E.H."/>
        </authorList>
    </citation>
    <scope>NUCLEOTIDE SEQUENCE [LARGE SCALE GENOMIC DNA]</scope>
    <source>
        <strain evidence="1">GED7749B</strain>
    </source>
</reference>
<protein>
    <submittedName>
        <fullName evidence="2">Uncharacterized protein</fullName>
    </submittedName>
</protein>
<dbReference type="Proteomes" id="UP000075288">
    <property type="component" value="Unassembled WGS sequence"/>
</dbReference>
<dbReference type="EMBL" id="LRPN01000190">
    <property type="protein sequence ID" value="KWZ76659.1"/>
    <property type="molecule type" value="Genomic_DNA"/>
</dbReference>
<evidence type="ECO:0000313" key="3">
    <source>
        <dbReference type="Proteomes" id="UP000070376"/>
    </source>
</evidence>
<dbReference type="AlphaFoldDB" id="A0A150JV45"/>
<evidence type="ECO:0000313" key="1">
    <source>
        <dbReference type="EMBL" id="KWZ76659.1"/>
    </source>
</evidence>
<organism evidence="2 4">
    <name type="scientific">Heyndrickxia coagulans</name>
    <name type="common">Weizmannia coagulans</name>
    <dbReference type="NCBI Taxonomy" id="1398"/>
    <lineage>
        <taxon>Bacteria</taxon>
        <taxon>Bacillati</taxon>
        <taxon>Bacillota</taxon>
        <taxon>Bacilli</taxon>
        <taxon>Bacillales</taxon>
        <taxon>Bacillaceae</taxon>
        <taxon>Heyndrickxia</taxon>
    </lineage>
</organism>
<evidence type="ECO:0000313" key="4">
    <source>
        <dbReference type="Proteomes" id="UP000075288"/>
    </source>
</evidence>
<reference evidence="3" key="3">
    <citation type="submission" date="2016-01" db="EMBL/GenBank/DDBJ databases">
        <authorList>
            <person name="Mitreva M."/>
            <person name="Pepin K.H."/>
            <person name="Mihindukulasuriya K.A."/>
            <person name="Fulton R."/>
            <person name="Fronick C."/>
            <person name="O'Laughlin M."/>
            <person name="Miner T."/>
            <person name="Herter B."/>
            <person name="Rosa B.A."/>
            <person name="Cordes M."/>
            <person name="Tomlinson C."/>
            <person name="Wollam A."/>
            <person name="Palsikar V.B."/>
            <person name="Mardis E.R."/>
            <person name="Wilson R.K."/>
        </authorList>
    </citation>
    <scope>NUCLEOTIDE SEQUENCE [LARGE SCALE GENOMIC DNA]</scope>
    <source>
        <strain evidence="3">GED7749B</strain>
    </source>
</reference>
<name>A0A150JV45_HEYCO</name>
<accession>A0A150JV45</accession>
<sequence length="43" mass="5309">MNPSHLHCLFHFITKNRQPYSAAFRYSFRSWSLWRWCAPSLHQ</sequence>
<dbReference type="Proteomes" id="UP000070376">
    <property type="component" value="Unassembled WGS sequence"/>
</dbReference>
<reference evidence="2 4" key="1">
    <citation type="submission" date="2016-01" db="EMBL/GenBank/DDBJ databases">
        <title>Genome Sequences of Twelve Sporeforming Bacillus Species Isolated from Foods.</title>
        <authorList>
            <person name="Berendsen E.M."/>
            <person name="Wells-Bennik M.H."/>
            <person name="Krawcyk A.O."/>
            <person name="De Jong A."/>
            <person name="Holsappel S."/>
            <person name="Eijlander R.T."/>
            <person name="Kuipers O.P."/>
        </authorList>
    </citation>
    <scope>NUCLEOTIDE SEQUENCE [LARGE SCALE GENOMIC DNA]</scope>
    <source>
        <strain evidence="2 4">B4098</strain>
    </source>
</reference>
<comment type="caution">
    <text evidence="2">The sequence shown here is derived from an EMBL/GenBank/DDBJ whole genome shotgun (WGS) entry which is preliminary data.</text>
</comment>
<evidence type="ECO:0000313" key="2">
    <source>
        <dbReference type="EMBL" id="KYC60614.1"/>
    </source>
</evidence>
<proteinExistence type="predicted"/>
<dbReference type="EMBL" id="LQYG01000090">
    <property type="protein sequence ID" value="KYC60614.1"/>
    <property type="molecule type" value="Genomic_DNA"/>
</dbReference>
<gene>
    <name evidence="2" type="ORF">B4098_0777</name>
    <name evidence="1" type="ORF">HMPREF3213_03711</name>
</gene>